<reference evidence="1" key="2">
    <citation type="submission" date="2020-05" db="UniProtKB">
        <authorList>
            <consortium name="EnsemblMetazoa"/>
        </authorList>
    </citation>
    <scope>IDENTIFICATION</scope>
    <source>
        <strain evidence="1">IAEA</strain>
    </source>
</reference>
<name>A0A1B0B1D1_9MUSC</name>
<dbReference type="VEuPathDB" id="VectorBase:GPPI015599"/>
<evidence type="ECO:0000313" key="2">
    <source>
        <dbReference type="Proteomes" id="UP000092460"/>
    </source>
</evidence>
<keyword evidence="2" id="KW-1185">Reference proteome</keyword>
<dbReference type="EMBL" id="JXJN01007076">
    <property type="status" value="NOT_ANNOTATED_CDS"/>
    <property type="molecule type" value="Genomic_DNA"/>
</dbReference>
<dbReference type="EnsemblMetazoa" id="GPPI015599-RA">
    <property type="protein sequence ID" value="GPPI015599-PA"/>
    <property type="gene ID" value="GPPI015599"/>
</dbReference>
<accession>A0A1B0B1D1</accession>
<proteinExistence type="predicted"/>
<reference evidence="2" key="1">
    <citation type="submission" date="2015-01" db="EMBL/GenBank/DDBJ databases">
        <authorList>
            <person name="Aksoy S."/>
            <person name="Warren W."/>
            <person name="Wilson R.K."/>
        </authorList>
    </citation>
    <scope>NUCLEOTIDE SEQUENCE [LARGE SCALE GENOMIC DNA]</scope>
    <source>
        <strain evidence="2">IAEA</strain>
    </source>
</reference>
<sequence>MRRSIKKRSTRNYLELVTVKYLMDKLFWITTGRRVPSLQGITFINMRTEAVGNVTTVRTKFFNYPSFDAETTFLILSDEKIFTSNQAKFEKKTKYEFLTNR</sequence>
<dbReference type="Proteomes" id="UP000092460">
    <property type="component" value="Unassembled WGS sequence"/>
</dbReference>
<organism evidence="1 2">
    <name type="scientific">Glossina palpalis gambiensis</name>
    <dbReference type="NCBI Taxonomy" id="67801"/>
    <lineage>
        <taxon>Eukaryota</taxon>
        <taxon>Metazoa</taxon>
        <taxon>Ecdysozoa</taxon>
        <taxon>Arthropoda</taxon>
        <taxon>Hexapoda</taxon>
        <taxon>Insecta</taxon>
        <taxon>Pterygota</taxon>
        <taxon>Neoptera</taxon>
        <taxon>Endopterygota</taxon>
        <taxon>Diptera</taxon>
        <taxon>Brachycera</taxon>
        <taxon>Muscomorpha</taxon>
        <taxon>Hippoboscoidea</taxon>
        <taxon>Glossinidae</taxon>
        <taxon>Glossina</taxon>
    </lineage>
</organism>
<protein>
    <submittedName>
        <fullName evidence="1">Uncharacterized protein</fullName>
    </submittedName>
</protein>
<evidence type="ECO:0000313" key="1">
    <source>
        <dbReference type="EnsemblMetazoa" id="GPPI015599-PA"/>
    </source>
</evidence>
<dbReference type="AlphaFoldDB" id="A0A1B0B1D1"/>